<gene>
    <name evidence="8" type="primary">AP4B1</name>
    <name evidence="8" type="ORF">BGW38_000665</name>
</gene>
<sequence length="824" mass="90972">MDLPELAEAFKDHQRQGPHRHGQLMQRVQELMGQGIDVSSLFAHIVSTTSTRDIPVKRASYAFLSRYGSQNEELCILCINTLIQDCADLDPVVRALALRTICSLGQKSVLRFMLQPLNSGLQDKNAHVRKTAAMACISLHELDPLFVLESEIVDRLYGLLRDRDAQVVISSIMALEAILVDEGGLVVNQAIAAYLLKRFKDWNSGQLQIILANDIDDGLRHSSMAVQMATLRLFIWLSQDLDEIQDELRNTIEETLLGHLESPVPEYIYGSLCHLGLLLEMNGRFLHDDLAHISALFCKLDDSVEIKLKKLEICAMVAIKTKTIATSELAMRAILDHLGRMATMLDLITLQKQSPDRSTPQSGRHALETHVRVACRAIELIGLIGSTQQRPQGGIDSSQEEPTQNSRDSSTMMRPCLHRLFRLLAVYSGLEYTYSGPSALSEKQSQARGVQGSKSSKSNRTNKEQGVNAIEFDTEWSQASVTDLDLEETVVAKISTRIMTAIEACWQSGFNEKKRSDIKASPIIGATSPSSNNSVLDAHQVKLLGQVLLRHLDQEELDRIAKKKKPLRFQYEDPSQTEEEEEDGDKESSGMSNSAISNISRLARVGGIRILLQEESMHQAIPRQQLELAKSTQRTELSLEAEGEPNCDQEKRIRAIGAVPTMVISDDDAKSYFLQRLAILRQAVDLLVIPEGGNSHKENQSDSVGVSRDVSDAARFIESFFLEPLTMLANGPNETASSAITSPTIPGSVSRGASLGAKEMDGIAALKGGLGRVAKDKFIMQFGTRSCVRKGKNSNEEDNPGGRDDRDIEEIVVQSLVAPEDSPD</sequence>
<proteinExistence type="inferred from homology"/>
<feature type="region of interest" description="Disordered" evidence="6">
    <location>
        <begin position="568"/>
        <end position="595"/>
    </location>
</feature>
<dbReference type="GO" id="GO:0016192">
    <property type="term" value="P:vesicle-mediated transport"/>
    <property type="evidence" value="ECO:0007669"/>
    <property type="project" value="InterPro"/>
</dbReference>
<feature type="compositionally biased region" description="Acidic residues" evidence="6">
    <location>
        <begin position="575"/>
        <end position="585"/>
    </location>
</feature>
<dbReference type="Gene3D" id="1.25.10.10">
    <property type="entry name" value="Leucine-rich Repeat Variant"/>
    <property type="match status" value="1"/>
</dbReference>
<dbReference type="AlphaFoldDB" id="A0A9P6FV68"/>
<keyword evidence="4" id="KW-0653">Protein transport</keyword>
<dbReference type="EMBL" id="JAABOA010001191">
    <property type="protein sequence ID" value="KAF9582089.1"/>
    <property type="molecule type" value="Genomic_DNA"/>
</dbReference>
<keyword evidence="9" id="KW-1185">Reference proteome</keyword>
<organism evidence="8 9">
    <name type="scientific">Lunasporangiospora selenospora</name>
    <dbReference type="NCBI Taxonomy" id="979761"/>
    <lineage>
        <taxon>Eukaryota</taxon>
        <taxon>Fungi</taxon>
        <taxon>Fungi incertae sedis</taxon>
        <taxon>Mucoromycota</taxon>
        <taxon>Mortierellomycotina</taxon>
        <taxon>Mortierellomycetes</taxon>
        <taxon>Mortierellales</taxon>
        <taxon>Mortierellaceae</taxon>
        <taxon>Lunasporangiospora</taxon>
    </lineage>
</organism>
<comment type="subcellular location">
    <subcellularLocation>
        <location evidence="1">Endomembrane system</location>
    </subcellularLocation>
</comment>
<feature type="region of interest" description="Disordered" evidence="6">
    <location>
        <begin position="788"/>
        <end position="809"/>
    </location>
</feature>
<evidence type="ECO:0000313" key="8">
    <source>
        <dbReference type="EMBL" id="KAF9582089.1"/>
    </source>
</evidence>
<evidence type="ECO:0000256" key="1">
    <source>
        <dbReference type="ARBA" id="ARBA00004308"/>
    </source>
</evidence>
<dbReference type="InterPro" id="IPR011989">
    <property type="entry name" value="ARM-like"/>
</dbReference>
<dbReference type="OrthoDB" id="10254310at2759"/>
<evidence type="ECO:0000256" key="2">
    <source>
        <dbReference type="ARBA" id="ARBA00006613"/>
    </source>
</evidence>
<feature type="region of interest" description="Disordered" evidence="6">
    <location>
        <begin position="388"/>
        <end position="412"/>
    </location>
</feature>
<dbReference type="Pfam" id="PF01602">
    <property type="entry name" value="Adaptin_N"/>
    <property type="match status" value="1"/>
</dbReference>
<accession>A0A9P6FV68</accession>
<dbReference type="GO" id="GO:0030117">
    <property type="term" value="C:membrane coat"/>
    <property type="evidence" value="ECO:0007669"/>
    <property type="project" value="InterPro"/>
</dbReference>
<dbReference type="InterPro" id="IPR016024">
    <property type="entry name" value="ARM-type_fold"/>
</dbReference>
<comment type="similarity">
    <text evidence="2">Belongs to the adaptor complexes large subunit family.</text>
</comment>
<keyword evidence="5" id="KW-0472">Membrane</keyword>
<evidence type="ECO:0000256" key="6">
    <source>
        <dbReference type="SAM" id="MobiDB-lite"/>
    </source>
</evidence>
<dbReference type="Proteomes" id="UP000780801">
    <property type="component" value="Unassembled WGS sequence"/>
</dbReference>
<evidence type="ECO:0000313" key="9">
    <source>
        <dbReference type="Proteomes" id="UP000780801"/>
    </source>
</evidence>
<dbReference type="InterPro" id="IPR026739">
    <property type="entry name" value="AP_beta"/>
</dbReference>
<dbReference type="GO" id="GO:0006886">
    <property type="term" value="P:intracellular protein transport"/>
    <property type="evidence" value="ECO:0007669"/>
    <property type="project" value="InterPro"/>
</dbReference>
<reference evidence="8" key="1">
    <citation type="journal article" date="2020" name="Fungal Divers.">
        <title>Resolving the Mortierellaceae phylogeny through synthesis of multi-gene phylogenetics and phylogenomics.</title>
        <authorList>
            <person name="Vandepol N."/>
            <person name="Liber J."/>
            <person name="Desiro A."/>
            <person name="Na H."/>
            <person name="Kennedy M."/>
            <person name="Barry K."/>
            <person name="Grigoriev I.V."/>
            <person name="Miller A.N."/>
            <person name="O'Donnell K."/>
            <person name="Stajich J.E."/>
            <person name="Bonito G."/>
        </authorList>
    </citation>
    <scope>NUCLEOTIDE SEQUENCE</scope>
    <source>
        <strain evidence="8">KOD1015</strain>
    </source>
</reference>
<name>A0A9P6FV68_9FUNG</name>
<keyword evidence="3" id="KW-0813">Transport</keyword>
<protein>
    <submittedName>
        <fullName evidence="8">AP-4 complex subunit beta-1</fullName>
    </submittedName>
</protein>
<dbReference type="PANTHER" id="PTHR11134">
    <property type="entry name" value="ADAPTOR COMPLEX SUBUNIT BETA FAMILY MEMBER"/>
    <property type="match status" value="1"/>
</dbReference>
<feature type="region of interest" description="Disordered" evidence="6">
    <location>
        <begin position="441"/>
        <end position="466"/>
    </location>
</feature>
<evidence type="ECO:0000256" key="4">
    <source>
        <dbReference type="ARBA" id="ARBA00022927"/>
    </source>
</evidence>
<feature type="compositionally biased region" description="Polar residues" evidence="6">
    <location>
        <begin position="441"/>
        <end position="459"/>
    </location>
</feature>
<evidence type="ECO:0000256" key="5">
    <source>
        <dbReference type="ARBA" id="ARBA00023136"/>
    </source>
</evidence>
<evidence type="ECO:0000259" key="7">
    <source>
        <dbReference type="Pfam" id="PF01602"/>
    </source>
</evidence>
<feature type="domain" description="Clathrin/coatomer adaptor adaptin-like N-terminal" evidence="7">
    <location>
        <begin position="5"/>
        <end position="314"/>
    </location>
</feature>
<dbReference type="SUPFAM" id="SSF48371">
    <property type="entry name" value="ARM repeat"/>
    <property type="match status" value="1"/>
</dbReference>
<dbReference type="InterPro" id="IPR002553">
    <property type="entry name" value="Clathrin/coatomer_adapt-like_N"/>
</dbReference>
<evidence type="ECO:0000256" key="3">
    <source>
        <dbReference type="ARBA" id="ARBA00022448"/>
    </source>
</evidence>
<comment type="caution">
    <text evidence="8">The sequence shown here is derived from an EMBL/GenBank/DDBJ whole genome shotgun (WGS) entry which is preliminary data.</text>
</comment>
<dbReference type="GO" id="GO:0012505">
    <property type="term" value="C:endomembrane system"/>
    <property type="evidence" value="ECO:0007669"/>
    <property type="project" value="UniProtKB-SubCell"/>
</dbReference>